<protein>
    <recommendedName>
        <fullName evidence="1">DUF5077 domain-containing protein</fullName>
    </recommendedName>
</protein>
<reference evidence="2 3" key="1">
    <citation type="submission" date="2019-12" db="EMBL/GenBank/DDBJ databases">
        <title>Draft genome sequence of the ascomycete Xylaria multiplex DSM 110363.</title>
        <authorList>
            <person name="Buettner E."/>
            <person name="Kellner H."/>
        </authorList>
    </citation>
    <scope>NUCLEOTIDE SEQUENCE [LARGE SCALE GENOMIC DNA]</scope>
    <source>
        <strain evidence="2 3">DSM 110363</strain>
    </source>
</reference>
<dbReference type="Pfam" id="PF16871">
    <property type="entry name" value="DUF5077"/>
    <property type="match status" value="1"/>
</dbReference>
<sequence>MPLSMVALAGNAFLTTVPPGATEVINQNGLANWMNPNTVCSVYFRVASAAQISVGLKGYLAGNSTSTVRVTINGTPFTIQLTGTTPQTYPVGTVMVSAAGYVTVALQGISKSGGVFGNVSDLSVTTTAALTFADDSANYYWSRRGPSVHMNYDVPANSEYFYNEVTVPVGADAIGSYFMVAGFTGGYSGIQVNSATERKVLFSVWDADDGQKTTLVSKGADVVTGTFGNEGTGGQAYLVFNWKAGTTYKFATRIRPETSTGSTLFSAWIITPETDTSKWRYIATWKRPSTTTYQSGVHSFLENFVADNGYVGRRVQYGNQWAQNTNGTLTEVTTGHYTADATANNAQRMDYAGGVQNGQFWLRNCGFFADYVTPDQSFMRPTTGRRPWAVAPTN</sequence>
<dbReference type="Proteomes" id="UP000481858">
    <property type="component" value="Unassembled WGS sequence"/>
</dbReference>
<dbReference type="InterPro" id="IPR021862">
    <property type="entry name" value="DUF3472"/>
</dbReference>
<dbReference type="InParanoid" id="A0A7C8ML89"/>
<name>A0A7C8ML89_9PEZI</name>
<proteinExistence type="predicted"/>
<dbReference type="OrthoDB" id="6338748at2759"/>
<dbReference type="InterPro" id="IPR031712">
    <property type="entry name" value="DUF5077"/>
</dbReference>
<keyword evidence="3" id="KW-1185">Reference proteome</keyword>
<dbReference type="EMBL" id="WUBL01000173">
    <property type="protein sequence ID" value="KAF2963951.1"/>
    <property type="molecule type" value="Genomic_DNA"/>
</dbReference>
<evidence type="ECO:0000259" key="1">
    <source>
        <dbReference type="Pfam" id="PF16871"/>
    </source>
</evidence>
<organism evidence="2 3">
    <name type="scientific">Xylaria multiplex</name>
    <dbReference type="NCBI Taxonomy" id="323545"/>
    <lineage>
        <taxon>Eukaryota</taxon>
        <taxon>Fungi</taxon>
        <taxon>Dikarya</taxon>
        <taxon>Ascomycota</taxon>
        <taxon>Pezizomycotina</taxon>
        <taxon>Sordariomycetes</taxon>
        <taxon>Xylariomycetidae</taxon>
        <taxon>Xylariales</taxon>
        <taxon>Xylariaceae</taxon>
        <taxon>Xylaria</taxon>
    </lineage>
</organism>
<evidence type="ECO:0000313" key="3">
    <source>
        <dbReference type="Proteomes" id="UP000481858"/>
    </source>
</evidence>
<feature type="domain" description="DUF5077" evidence="1">
    <location>
        <begin position="6"/>
        <end position="128"/>
    </location>
</feature>
<accession>A0A7C8ML89</accession>
<comment type="caution">
    <text evidence="2">The sequence shown here is derived from an EMBL/GenBank/DDBJ whole genome shotgun (WGS) entry which is preliminary data.</text>
</comment>
<dbReference type="Pfam" id="PF11958">
    <property type="entry name" value="DUF3472"/>
    <property type="match status" value="1"/>
</dbReference>
<evidence type="ECO:0000313" key="2">
    <source>
        <dbReference type="EMBL" id="KAF2963951.1"/>
    </source>
</evidence>
<dbReference type="AlphaFoldDB" id="A0A7C8ML89"/>
<gene>
    <name evidence="2" type="ORF">GQX73_g9613</name>
</gene>